<dbReference type="EMBL" id="BAAANC010000001">
    <property type="protein sequence ID" value="GAA1522905.1"/>
    <property type="molecule type" value="Genomic_DNA"/>
</dbReference>
<sequence length="80" mass="8836">MVDVRIRRVVRADASGRRGRPEHQAAAVVVPRTFLTTADDLGSGQLADPYRCRDLVSQHVADRYRCRRSGLGARGADGHH</sequence>
<comment type="caution">
    <text evidence="1">The sequence shown here is derived from an EMBL/GenBank/DDBJ whole genome shotgun (WGS) entry which is preliminary data.</text>
</comment>
<gene>
    <name evidence="1" type="ORF">GCM10009741_25560</name>
</gene>
<keyword evidence="2" id="KW-1185">Reference proteome</keyword>
<evidence type="ECO:0000313" key="1">
    <source>
        <dbReference type="EMBL" id="GAA1522905.1"/>
    </source>
</evidence>
<organism evidence="1 2">
    <name type="scientific">Kribbella lupini</name>
    <dbReference type="NCBI Taxonomy" id="291602"/>
    <lineage>
        <taxon>Bacteria</taxon>
        <taxon>Bacillati</taxon>
        <taxon>Actinomycetota</taxon>
        <taxon>Actinomycetes</taxon>
        <taxon>Propionibacteriales</taxon>
        <taxon>Kribbellaceae</taxon>
        <taxon>Kribbella</taxon>
    </lineage>
</organism>
<reference evidence="1 2" key="1">
    <citation type="journal article" date="2019" name="Int. J. Syst. Evol. Microbiol.">
        <title>The Global Catalogue of Microorganisms (GCM) 10K type strain sequencing project: providing services to taxonomists for standard genome sequencing and annotation.</title>
        <authorList>
            <consortium name="The Broad Institute Genomics Platform"/>
            <consortium name="The Broad Institute Genome Sequencing Center for Infectious Disease"/>
            <person name="Wu L."/>
            <person name="Ma J."/>
        </authorList>
    </citation>
    <scope>NUCLEOTIDE SEQUENCE [LARGE SCALE GENOMIC DNA]</scope>
    <source>
        <strain evidence="1 2">JCM 14303</strain>
    </source>
</reference>
<proteinExistence type="predicted"/>
<evidence type="ECO:0000313" key="2">
    <source>
        <dbReference type="Proteomes" id="UP001500363"/>
    </source>
</evidence>
<name>A0ABN2AQ27_9ACTN</name>
<accession>A0ABN2AQ27</accession>
<dbReference type="Proteomes" id="UP001500363">
    <property type="component" value="Unassembled WGS sequence"/>
</dbReference>
<protein>
    <submittedName>
        <fullName evidence="1">Uncharacterized protein</fullName>
    </submittedName>
</protein>